<organism evidence="2 3">
    <name type="scientific">Pedobacter gandavensis</name>
    <dbReference type="NCBI Taxonomy" id="2679963"/>
    <lineage>
        <taxon>Bacteria</taxon>
        <taxon>Pseudomonadati</taxon>
        <taxon>Bacteroidota</taxon>
        <taxon>Sphingobacteriia</taxon>
        <taxon>Sphingobacteriales</taxon>
        <taxon>Sphingobacteriaceae</taxon>
        <taxon>Pedobacter</taxon>
    </lineage>
</organism>
<name>A0ABR6F0U2_9SPHI</name>
<keyword evidence="3" id="KW-1185">Reference proteome</keyword>
<sequence>MKKTLLISLALLGLVACAKKKPFESIKSGMSTTKVAELVGEPEQKMPILIAEWWVYPKDNKMIIMVNDTVSKVIIDLKAVQDSMQSVTGDLKNLETQIKTQLDSLK</sequence>
<dbReference type="EMBL" id="WNXC01000007">
    <property type="protein sequence ID" value="MBB2150837.1"/>
    <property type="molecule type" value="Genomic_DNA"/>
</dbReference>
<protein>
    <recommendedName>
        <fullName evidence="4">Outer membrane protein assembly factor BamE</fullName>
    </recommendedName>
</protein>
<accession>A0ABR6F0U2</accession>
<dbReference type="RefSeq" id="WP_182960121.1">
    <property type="nucleotide sequence ID" value="NZ_WNXC01000007.1"/>
</dbReference>
<evidence type="ECO:0000313" key="2">
    <source>
        <dbReference type="EMBL" id="MBB2150837.1"/>
    </source>
</evidence>
<keyword evidence="1" id="KW-0732">Signal</keyword>
<dbReference type="Proteomes" id="UP000636110">
    <property type="component" value="Unassembled WGS sequence"/>
</dbReference>
<dbReference type="PROSITE" id="PS51257">
    <property type="entry name" value="PROKAR_LIPOPROTEIN"/>
    <property type="match status" value="1"/>
</dbReference>
<feature type="signal peptide" evidence="1">
    <location>
        <begin position="1"/>
        <end position="18"/>
    </location>
</feature>
<feature type="chain" id="PRO_5046895254" description="Outer membrane protein assembly factor BamE" evidence="1">
    <location>
        <begin position="19"/>
        <end position="106"/>
    </location>
</feature>
<comment type="caution">
    <text evidence="2">The sequence shown here is derived from an EMBL/GenBank/DDBJ whole genome shotgun (WGS) entry which is preliminary data.</text>
</comment>
<evidence type="ECO:0008006" key="4">
    <source>
        <dbReference type="Google" id="ProtNLM"/>
    </source>
</evidence>
<gene>
    <name evidence="2" type="ORF">GM920_18215</name>
</gene>
<evidence type="ECO:0000313" key="3">
    <source>
        <dbReference type="Proteomes" id="UP000636110"/>
    </source>
</evidence>
<reference evidence="2 3" key="1">
    <citation type="submission" date="2019-11" db="EMBL/GenBank/DDBJ databases">
        <title>Description of Pedobacter sp. LMG 31462T.</title>
        <authorList>
            <person name="Carlier A."/>
            <person name="Qi S."/>
            <person name="Vandamme P."/>
        </authorList>
    </citation>
    <scope>NUCLEOTIDE SEQUENCE [LARGE SCALE GENOMIC DNA]</scope>
    <source>
        <strain evidence="2 3">LMG 31462</strain>
    </source>
</reference>
<evidence type="ECO:0000256" key="1">
    <source>
        <dbReference type="SAM" id="SignalP"/>
    </source>
</evidence>
<proteinExistence type="predicted"/>